<evidence type="ECO:0000313" key="2">
    <source>
        <dbReference type="Proteomes" id="UP000692954"/>
    </source>
</evidence>
<dbReference type="AlphaFoldDB" id="A0A8S1M603"/>
<organism evidence="1 2">
    <name type="scientific">Paramecium sonneborni</name>
    <dbReference type="NCBI Taxonomy" id="65129"/>
    <lineage>
        <taxon>Eukaryota</taxon>
        <taxon>Sar</taxon>
        <taxon>Alveolata</taxon>
        <taxon>Ciliophora</taxon>
        <taxon>Intramacronucleata</taxon>
        <taxon>Oligohymenophorea</taxon>
        <taxon>Peniculida</taxon>
        <taxon>Parameciidae</taxon>
        <taxon>Paramecium</taxon>
    </lineage>
</organism>
<evidence type="ECO:0000313" key="1">
    <source>
        <dbReference type="EMBL" id="CAD8074222.1"/>
    </source>
</evidence>
<dbReference type="PANTHER" id="PTHR38657:SF1">
    <property type="entry name" value="SLR1343 PROTEIN"/>
    <property type="match status" value="1"/>
</dbReference>
<dbReference type="InterPro" id="IPR052551">
    <property type="entry name" value="UV-DNA_repair_photolyase"/>
</dbReference>
<dbReference type="Proteomes" id="UP000692954">
    <property type="component" value="Unassembled WGS sequence"/>
</dbReference>
<comment type="caution">
    <text evidence="1">The sequence shown here is derived from an EMBL/GenBank/DDBJ whole genome shotgun (WGS) entry which is preliminary data.</text>
</comment>
<dbReference type="OrthoDB" id="5589044at2759"/>
<accession>A0A8S1M603</accession>
<protein>
    <submittedName>
        <fullName evidence="1">Uncharacterized protein</fullName>
    </submittedName>
</protein>
<sequence>MVGQFFKIELSEFGPYQDAVLSDYHFVNHSILSPMMKIGLINSNLTVEKTLQYYKEQKTPIQSVEGFLRQVIGWREYVRLLYYFEGQQQLNANFFNHQNQIKIGILMIEKTIKYAYLHHIERLLYIRNTMLLYEINPKEL</sequence>
<name>A0A8S1M603_9CILI</name>
<dbReference type="EMBL" id="CAJJDN010000031">
    <property type="protein sequence ID" value="CAD8074222.1"/>
    <property type="molecule type" value="Genomic_DNA"/>
</dbReference>
<dbReference type="PANTHER" id="PTHR38657">
    <property type="entry name" value="SLR1343 PROTEIN"/>
    <property type="match status" value="1"/>
</dbReference>
<reference evidence="1" key="1">
    <citation type="submission" date="2021-01" db="EMBL/GenBank/DDBJ databases">
        <authorList>
            <consortium name="Genoscope - CEA"/>
            <person name="William W."/>
        </authorList>
    </citation>
    <scope>NUCLEOTIDE SEQUENCE</scope>
</reference>
<keyword evidence="2" id="KW-1185">Reference proteome</keyword>
<proteinExistence type="predicted"/>
<gene>
    <name evidence="1" type="ORF">PSON_ATCC_30995.1.T0310377</name>
</gene>